<dbReference type="GO" id="GO:0005886">
    <property type="term" value="C:plasma membrane"/>
    <property type="evidence" value="ECO:0007669"/>
    <property type="project" value="UniProtKB-SubCell"/>
</dbReference>
<evidence type="ECO:0000256" key="8">
    <source>
        <dbReference type="ARBA" id="ARBA00022967"/>
    </source>
</evidence>
<evidence type="ECO:0000256" key="3">
    <source>
        <dbReference type="ARBA" id="ARBA00022448"/>
    </source>
</evidence>
<dbReference type="GO" id="GO:0005524">
    <property type="term" value="F:ATP binding"/>
    <property type="evidence" value="ECO:0007669"/>
    <property type="project" value="UniProtKB-KW"/>
</dbReference>
<dbReference type="Pfam" id="PF00005">
    <property type="entry name" value="ABC_tran"/>
    <property type="match status" value="1"/>
</dbReference>
<dbReference type="PANTHER" id="PTHR43297">
    <property type="entry name" value="OLIGOPEPTIDE TRANSPORT ATP-BINDING PROTEIN APPD"/>
    <property type="match status" value="1"/>
</dbReference>
<dbReference type="Gene3D" id="3.40.50.300">
    <property type="entry name" value="P-loop containing nucleotide triphosphate hydrolases"/>
    <property type="match status" value="1"/>
</dbReference>
<keyword evidence="9" id="KW-0406">Ion transport</keyword>
<feature type="domain" description="ABC transporter" evidence="16">
    <location>
        <begin position="2"/>
        <end position="245"/>
    </location>
</feature>
<evidence type="ECO:0000256" key="1">
    <source>
        <dbReference type="ARBA" id="ARBA00004202"/>
    </source>
</evidence>
<keyword evidence="11" id="KW-0472">Membrane</keyword>
<dbReference type="PROSITE" id="PS00675">
    <property type="entry name" value="SIGMA54_INTERACT_1"/>
    <property type="match status" value="1"/>
</dbReference>
<dbReference type="PANTHER" id="PTHR43297:SF13">
    <property type="entry name" value="NICKEL ABC TRANSPORTER, ATP-BINDING PROTEIN"/>
    <property type="match status" value="1"/>
</dbReference>
<evidence type="ECO:0000256" key="6">
    <source>
        <dbReference type="ARBA" id="ARBA00022741"/>
    </source>
</evidence>
<dbReference type="EMBL" id="CACRSL010000003">
    <property type="protein sequence ID" value="VYT07865.1"/>
    <property type="molecule type" value="Genomic_DNA"/>
</dbReference>
<keyword evidence="7 17" id="KW-0067">ATP-binding</keyword>
<evidence type="ECO:0000259" key="16">
    <source>
        <dbReference type="PROSITE" id="PS50893"/>
    </source>
</evidence>
<evidence type="ECO:0000313" key="17">
    <source>
        <dbReference type="EMBL" id="VYT07865.1"/>
    </source>
</evidence>
<dbReference type="PROSITE" id="PS00211">
    <property type="entry name" value="ABC_TRANSPORTER_1"/>
    <property type="match status" value="1"/>
</dbReference>
<dbReference type="GO" id="GO:0016887">
    <property type="term" value="F:ATP hydrolysis activity"/>
    <property type="evidence" value="ECO:0007669"/>
    <property type="project" value="InterPro"/>
</dbReference>
<dbReference type="SMART" id="SM00382">
    <property type="entry name" value="AAA"/>
    <property type="match status" value="1"/>
</dbReference>
<dbReference type="InterPro" id="IPR013563">
    <property type="entry name" value="Oligopep_ABC_C"/>
</dbReference>
<dbReference type="InterPro" id="IPR027417">
    <property type="entry name" value="P-loop_NTPase"/>
</dbReference>
<evidence type="ECO:0000256" key="2">
    <source>
        <dbReference type="ARBA" id="ARBA00005417"/>
    </source>
</evidence>
<comment type="similarity">
    <text evidence="2">Belongs to the ABC transporter superfamily.</text>
</comment>
<dbReference type="Pfam" id="PF08352">
    <property type="entry name" value="oligo_HPY"/>
    <property type="match status" value="1"/>
</dbReference>
<comment type="catalytic activity">
    <reaction evidence="15">
        <text>Ni(2+)(out) + ATP + H2O = Ni(2+)(in) + ADP + phosphate + H(+)</text>
        <dbReference type="Rhea" id="RHEA:15557"/>
        <dbReference type="ChEBI" id="CHEBI:15377"/>
        <dbReference type="ChEBI" id="CHEBI:15378"/>
        <dbReference type="ChEBI" id="CHEBI:30616"/>
        <dbReference type="ChEBI" id="CHEBI:43474"/>
        <dbReference type="ChEBI" id="CHEBI:49786"/>
        <dbReference type="ChEBI" id="CHEBI:456216"/>
        <dbReference type="EC" id="7.2.2.11"/>
    </reaction>
    <physiologicalReaction direction="left-to-right" evidence="15">
        <dbReference type="Rhea" id="RHEA:15558"/>
    </physiologicalReaction>
</comment>
<evidence type="ECO:0000256" key="4">
    <source>
        <dbReference type="ARBA" id="ARBA00022475"/>
    </source>
</evidence>
<dbReference type="InterPro" id="IPR003593">
    <property type="entry name" value="AAA+_ATPase"/>
</dbReference>
<keyword evidence="8" id="KW-1278">Translocase</keyword>
<keyword evidence="5" id="KW-0533">Nickel</keyword>
<sequence>MLDIEHLSVRFGGASEAVSDISLSVGEKEKVVLVGETGSGKSVLLLAILQMLPASASVSGRALLDGTDLLTLSPKEMNRVRGERISYVPQGSGNGMNPLLPVGYQVGEPLMIHQNLSKKEALARAVAALRRFDFGQEEKLARQYPHTLSGGMRQRAMIAMGVAQGAPLLFADEPTKGLDGHRIELVVDAFRRLEDQAILCVTHDLRFAQEVAQQMAVLYASQQVEWCSKEAFFREPLHPYSQAMLAALPENGLQAETGFAPPREDSQLAGACRYYRRCPWKRSRCRENPPFFPVGDGRKVRCWNYGS</sequence>
<evidence type="ECO:0000256" key="14">
    <source>
        <dbReference type="ARBA" id="ARBA00044143"/>
    </source>
</evidence>
<gene>
    <name evidence="17" type="primary">oppD_1</name>
    <name evidence="17" type="ORF">AULFYP135_01549</name>
</gene>
<dbReference type="EC" id="7.2.2.11" evidence="13"/>
<dbReference type="AlphaFoldDB" id="A0A6N2TQK6"/>
<proteinExistence type="inferred from homology"/>
<evidence type="ECO:0000256" key="13">
    <source>
        <dbReference type="ARBA" id="ARBA00039098"/>
    </source>
</evidence>
<evidence type="ECO:0000256" key="9">
    <source>
        <dbReference type="ARBA" id="ARBA00023065"/>
    </source>
</evidence>
<reference evidence="17" key="1">
    <citation type="submission" date="2019-11" db="EMBL/GenBank/DDBJ databases">
        <authorList>
            <person name="Feng L."/>
        </authorList>
    </citation>
    <scope>NUCLEOTIDE SEQUENCE</scope>
    <source>
        <strain evidence="17">AundefinedLFYP135</strain>
    </source>
</reference>
<dbReference type="NCBIfam" id="TIGR01727">
    <property type="entry name" value="oligo_HPY"/>
    <property type="match status" value="1"/>
</dbReference>
<name>A0A6N2TQK6_9FIRM</name>
<dbReference type="GO" id="GO:0015413">
    <property type="term" value="F:ABC-type nickel transporter activity"/>
    <property type="evidence" value="ECO:0007669"/>
    <property type="project" value="UniProtKB-EC"/>
</dbReference>
<evidence type="ECO:0000256" key="10">
    <source>
        <dbReference type="ARBA" id="ARBA00023112"/>
    </source>
</evidence>
<evidence type="ECO:0000256" key="12">
    <source>
        <dbReference type="ARBA" id="ARBA00038669"/>
    </source>
</evidence>
<organism evidence="17">
    <name type="scientific">uncultured Anaerotruncus sp</name>
    <dbReference type="NCBI Taxonomy" id="905011"/>
    <lineage>
        <taxon>Bacteria</taxon>
        <taxon>Bacillati</taxon>
        <taxon>Bacillota</taxon>
        <taxon>Clostridia</taxon>
        <taxon>Eubacteriales</taxon>
        <taxon>Oscillospiraceae</taxon>
        <taxon>Anaerotruncus</taxon>
        <taxon>environmental samples</taxon>
    </lineage>
</organism>
<dbReference type="InterPro" id="IPR025662">
    <property type="entry name" value="Sigma_54_int_dom_ATP-bd_1"/>
</dbReference>
<evidence type="ECO:0000256" key="15">
    <source>
        <dbReference type="ARBA" id="ARBA00048610"/>
    </source>
</evidence>
<keyword evidence="3" id="KW-0813">Transport</keyword>
<accession>A0A6N2TQK6</accession>
<keyword evidence="6" id="KW-0547">Nucleotide-binding</keyword>
<dbReference type="SUPFAM" id="SSF52540">
    <property type="entry name" value="P-loop containing nucleoside triphosphate hydrolases"/>
    <property type="match status" value="1"/>
</dbReference>
<dbReference type="PROSITE" id="PS50893">
    <property type="entry name" value="ABC_TRANSPORTER_2"/>
    <property type="match status" value="1"/>
</dbReference>
<dbReference type="InterPro" id="IPR003439">
    <property type="entry name" value="ABC_transporter-like_ATP-bd"/>
</dbReference>
<dbReference type="GO" id="GO:0015833">
    <property type="term" value="P:peptide transport"/>
    <property type="evidence" value="ECO:0007669"/>
    <property type="project" value="InterPro"/>
</dbReference>
<protein>
    <recommendedName>
        <fullName evidence="14">Nickel import system ATP-binding protein NikD</fullName>
        <ecNumber evidence="13">7.2.2.11</ecNumber>
    </recommendedName>
</protein>
<evidence type="ECO:0000256" key="7">
    <source>
        <dbReference type="ARBA" id="ARBA00022840"/>
    </source>
</evidence>
<comment type="subunit">
    <text evidence="12">The complex is composed of two ATP-binding proteins (NikD and NikE), two transmembrane proteins (NikB and NikC) and a solute-binding protein (NikA).</text>
</comment>
<keyword evidence="4" id="KW-1003">Cell membrane</keyword>
<dbReference type="InterPro" id="IPR017871">
    <property type="entry name" value="ABC_transporter-like_CS"/>
</dbReference>
<comment type="subcellular location">
    <subcellularLocation>
        <location evidence="1">Cell membrane</location>
        <topology evidence="1">Peripheral membrane protein</topology>
    </subcellularLocation>
</comment>
<evidence type="ECO:0000256" key="11">
    <source>
        <dbReference type="ARBA" id="ARBA00023136"/>
    </source>
</evidence>
<dbReference type="InterPro" id="IPR050388">
    <property type="entry name" value="ABC_Ni/Peptide_Import"/>
</dbReference>
<keyword evidence="10" id="KW-0921">Nickel transport</keyword>
<evidence type="ECO:0000256" key="5">
    <source>
        <dbReference type="ARBA" id="ARBA00022596"/>
    </source>
</evidence>